<evidence type="ECO:0000313" key="2">
    <source>
        <dbReference type="EMBL" id="BCJ33459.1"/>
    </source>
</evidence>
<keyword evidence="3" id="KW-1185">Reference proteome</keyword>
<gene>
    <name evidence="2" type="ORF">Athai_09620</name>
</gene>
<name>A0A7R7DKM6_9ACTN</name>
<dbReference type="CDD" id="cd02966">
    <property type="entry name" value="TlpA_like_family"/>
    <property type="match status" value="1"/>
</dbReference>
<dbReference type="AlphaFoldDB" id="A0A7R7DKM6"/>
<dbReference type="InterPro" id="IPR013766">
    <property type="entry name" value="Thioredoxin_domain"/>
</dbReference>
<feature type="domain" description="Thioredoxin" evidence="1">
    <location>
        <begin position="47"/>
        <end position="179"/>
    </location>
</feature>
<sequence length="179" mass="18157">MAYLVAAVVVFGALCLLNLVLTTAIVRRLRTLTETIGNTAAPDGGVLPAGTGIEPFAATGIDGAEITDVALRGAPGLVGFFSVGCSPCRAQLPLFAEHARRFPGGAARVLAIVNGDPAENAALVDGLRGVASIVVEDGNVGLSRHFRVAAFPVMYALDPELTVTAGGHAVDDLPAVATV</sequence>
<dbReference type="Proteomes" id="UP000611640">
    <property type="component" value="Chromosome"/>
</dbReference>
<organism evidence="2 3">
    <name type="scientific">Actinocatenispora thailandica</name>
    <dbReference type="NCBI Taxonomy" id="227318"/>
    <lineage>
        <taxon>Bacteria</taxon>
        <taxon>Bacillati</taxon>
        <taxon>Actinomycetota</taxon>
        <taxon>Actinomycetes</taxon>
        <taxon>Micromonosporales</taxon>
        <taxon>Micromonosporaceae</taxon>
        <taxon>Actinocatenispora</taxon>
    </lineage>
</organism>
<protein>
    <submittedName>
        <fullName evidence="2">TlpA family protein</fullName>
    </submittedName>
</protein>
<evidence type="ECO:0000313" key="3">
    <source>
        <dbReference type="Proteomes" id="UP000611640"/>
    </source>
</evidence>
<dbReference type="Gene3D" id="3.40.30.10">
    <property type="entry name" value="Glutaredoxin"/>
    <property type="match status" value="1"/>
</dbReference>
<dbReference type="RefSeq" id="WP_203960341.1">
    <property type="nucleotide sequence ID" value="NZ_AP023355.1"/>
</dbReference>
<dbReference type="PROSITE" id="PS51352">
    <property type="entry name" value="THIOREDOXIN_2"/>
    <property type="match status" value="1"/>
</dbReference>
<dbReference type="InterPro" id="IPR036249">
    <property type="entry name" value="Thioredoxin-like_sf"/>
</dbReference>
<proteinExistence type="predicted"/>
<dbReference type="SUPFAM" id="SSF52833">
    <property type="entry name" value="Thioredoxin-like"/>
    <property type="match status" value="1"/>
</dbReference>
<dbReference type="EMBL" id="AP023355">
    <property type="protein sequence ID" value="BCJ33459.1"/>
    <property type="molecule type" value="Genomic_DNA"/>
</dbReference>
<evidence type="ECO:0000259" key="1">
    <source>
        <dbReference type="PROSITE" id="PS51352"/>
    </source>
</evidence>
<reference evidence="2 3" key="1">
    <citation type="submission" date="2020-08" db="EMBL/GenBank/DDBJ databases">
        <title>Whole genome shotgun sequence of Actinocatenispora thailandica NBRC 105041.</title>
        <authorList>
            <person name="Komaki H."/>
            <person name="Tamura T."/>
        </authorList>
    </citation>
    <scope>NUCLEOTIDE SEQUENCE [LARGE SCALE GENOMIC DNA]</scope>
    <source>
        <strain evidence="2 3">NBRC 105041</strain>
    </source>
</reference>
<accession>A0A7R7DKM6</accession>
<dbReference type="KEGG" id="atl:Athai_09620"/>